<reference key="2">
    <citation type="submission" date="2011-04" db="EMBL/GenBank/DDBJ databases">
        <title>Complete sequence of chromosome of Haliscomenobacter hydrossis DSM 1100.</title>
        <authorList>
            <consortium name="US DOE Joint Genome Institute (JGI-PGF)"/>
            <person name="Lucas S."/>
            <person name="Han J."/>
            <person name="Lapidus A."/>
            <person name="Bruce D."/>
            <person name="Goodwin L."/>
            <person name="Pitluck S."/>
            <person name="Peters L."/>
            <person name="Kyrpides N."/>
            <person name="Mavromatis K."/>
            <person name="Ivanova N."/>
            <person name="Ovchinnikova G."/>
            <person name="Pagani I."/>
            <person name="Daligault H."/>
            <person name="Detter J.C."/>
            <person name="Han C."/>
            <person name="Land M."/>
            <person name="Hauser L."/>
            <person name="Markowitz V."/>
            <person name="Cheng J.-F."/>
            <person name="Hugenholtz P."/>
            <person name="Woyke T."/>
            <person name="Wu D."/>
            <person name="Verbarg S."/>
            <person name="Frueling A."/>
            <person name="Brambilla E."/>
            <person name="Klenk H.-P."/>
            <person name="Eisen J.A."/>
        </authorList>
    </citation>
    <scope>NUCLEOTIDE SEQUENCE</scope>
    <source>
        <strain>DSM 1100</strain>
    </source>
</reference>
<dbReference type="KEGG" id="hhy:Halhy_5860"/>
<dbReference type="AlphaFoldDB" id="F4KZ29"/>
<dbReference type="HOGENOM" id="CLU_1022192_0_0_10"/>
<name>F4KZ29_HALH1</name>
<dbReference type="Proteomes" id="UP000008461">
    <property type="component" value="Chromosome"/>
</dbReference>
<protein>
    <recommendedName>
        <fullName evidence="3">Outer membrane protein beta-barrel domain-containing protein</fullName>
    </recommendedName>
</protein>
<organism evidence="1 2">
    <name type="scientific">Haliscomenobacter hydrossis (strain ATCC 27775 / DSM 1100 / LMG 10767 / O)</name>
    <dbReference type="NCBI Taxonomy" id="760192"/>
    <lineage>
        <taxon>Bacteria</taxon>
        <taxon>Pseudomonadati</taxon>
        <taxon>Bacteroidota</taxon>
        <taxon>Saprospiria</taxon>
        <taxon>Saprospirales</taxon>
        <taxon>Haliscomenobacteraceae</taxon>
        <taxon>Haliscomenobacter</taxon>
    </lineage>
</organism>
<evidence type="ECO:0000313" key="1">
    <source>
        <dbReference type="EMBL" id="AEE53683.1"/>
    </source>
</evidence>
<dbReference type="OrthoDB" id="1504454at2"/>
<evidence type="ECO:0008006" key="3">
    <source>
        <dbReference type="Google" id="ProtNLM"/>
    </source>
</evidence>
<dbReference type="EMBL" id="CP002691">
    <property type="protein sequence ID" value="AEE53683.1"/>
    <property type="molecule type" value="Genomic_DNA"/>
</dbReference>
<evidence type="ECO:0000313" key="2">
    <source>
        <dbReference type="Proteomes" id="UP000008461"/>
    </source>
</evidence>
<gene>
    <name evidence="1" type="ordered locus">Halhy_5860</name>
</gene>
<keyword evidence="2" id="KW-1185">Reference proteome</keyword>
<reference evidence="1 2" key="1">
    <citation type="journal article" date="2011" name="Stand. Genomic Sci.">
        <title>Complete genome sequence of Haliscomenobacter hydrossis type strain (O).</title>
        <authorList>
            <consortium name="US DOE Joint Genome Institute (JGI-PGF)"/>
            <person name="Daligault H."/>
            <person name="Lapidus A."/>
            <person name="Zeytun A."/>
            <person name="Nolan M."/>
            <person name="Lucas S."/>
            <person name="Del Rio T.G."/>
            <person name="Tice H."/>
            <person name="Cheng J.F."/>
            <person name="Tapia R."/>
            <person name="Han C."/>
            <person name="Goodwin L."/>
            <person name="Pitluck S."/>
            <person name="Liolios K."/>
            <person name="Pagani I."/>
            <person name="Ivanova N."/>
            <person name="Huntemann M."/>
            <person name="Mavromatis K."/>
            <person name="Mikhailova N."/>
            <person name="Pati A."/>
            <person name="Chen A."/>
            <person name="Palaniappan K."/>
            <person name="Land M."/>
            <person name="Hauser L."/>
            <person name="Brambilla E.M."/>
            <person name="Rohde M."/>
            <person name="Verbarg S."/>
            <person name="Goker M."/>
            <person name="Bristow J."/>
            <person name="Eisen J.A."/>
            <person name="Markowitz V."/>
            <person name="Hugenholtz P."/>
            <person name="Kyrpides N.C."/>
            <person name="Klenk H.P."/>
            <person name="Woyke T."/>
        </authorList>
    </citation>
    <scope>NUCLEOTIDE SEQUENCE [LARGE SCALE GENOMIC DNA]</scope>
    <source>
        <strain evidence="2">ATCC 27775 / DSM 1100 / LMG 10767 / O</strain>
    </source>
</reference>
<dbReference type="STRING" id="760192.Halhy_5860"/>
<proteinExistence type="predicted"/>
<accession>F4KZ29</accession>
<sequence length="272" mass="29732">MNYFILLFSGSLFILLNTTLPAQAPGYLGKRLSLQADLMAFPALGGPTAGNRGSVFYGENGGGFAFNWKAGASLDYVVSRKRQVRLLLDVIKTGMSETYYTPSSSALVDGQNDSHDLFFNLNGVSLGLGTRGYNLKKGALAPLGPYVGWSLRYTMITGEILDKRTSYAFRGPHAPLGLDLKTNRFSLGYSFGSTLIVADNIILDFGANFNADIPIANEALDALNYGDEFPAPIEPSGDYVKDNNKRYDKDVAFRVFKHSLFFFHVGAGFLIR</sequence>
<dbReference type="RefSeq" id="WP_013768211.1">
    <property type="nucleotide sequence ID" value="NC_015510.1"/>
</dbReference>